<dbReference type="GO" id="GO:0003723">
    <property type="term" value="F:RNA binding"/>
    <property type="evidence" value="ECO:0007669"/>
    <property type="project" value="TreeGrafter"/>
</dbReference>
<dbReference type="FunFam" id="3.40.50.300:FF:000007">
    <property type="entry name" value="Pre-mRNA-splicing factor ATP-dependent RNA helicase"/>
    <property type="match status" value="1"/>
</dbReference>
<dbReference type="SMART" id="SM00490">
    <property type="entry name" value="HELICc"/>
    <property type="match status" value="1"/>
</dbReference>
<keyword evidence="17" id="KW-1185">Reference proteome</keyword>
<dbReference type="PROSITE" id="PS51194">
    <property type="entry name" value="HELICASE_CTER"/>
    <property type="match status" value="1"/>
</dbReference>
<dbReference type="FunFam" id="1.20.120.1080:FF:000003">
    <property type="entry name" value="Pre-mRNA-splicing factor ATP-dependent RNA helicase PRP43"/>
    <property type="match status" value="1"/>
</dbReference>
<comment type="function">
    <text evidence="12">Pre-mRNA processing factor involved in disassembly of spliceosomes after the release of mature mRNA.</text>
</comment>
<keyword evidence="4" id="KW-0547">Nucleotide-binding</keyword>
<evidence type="ECO:0000256" key="3">
    <source>
        <dbReference type="ARBA" id="ARBA00022664"/>
    </source>
</evidence>
<evidence type="ECO:0000256" key="2">
    <source>
        <dbReference type="ARBA" id="ARBA00012552"/>
    </source>
</evidence>
<dbReference type="HOGENOM" id="CLU_001832_5_11_1"/>
<dbReference type="OMA" id="MKVYPLY"/>
<comment type="subcellular location">
    <subcellularLocation>
        <location evidence="1">Nucleus</location>
    </subcellularLocation>
</comment>
<evidence type="ECO:0000313" key="16">
    <source>
        <dbReference type="EMBL" id="EAW13032.1"/>
    </source>
</evidence>
<proteinExistence type="inferred from homology"/>
<evidence type="ECO:0000256" key="5">
    <source>
        <dbReference type="ARBA" id="ARBA00022801"/>
    </source>
</evidence>
<comment type="similarity">
    <text evidence="10">Belongs to the DEAD box helicase family. DEAH subfamily. DDX15/PRP43 sub-subfamily.</text>
</comment>
<evidence type="ECO:0000256" key="1">
    <source>
        <dbReference type="ARBA" id="ARBA00004123"/>
    </source>
</evidence>
<evidence type="ECO:0000256" key="11">
    <source>
        <dbReference type="ARBA" id="ARBA00047984"/>
    </source>
</evidence>
<feature type="compositionally biased region" description="Polar residues" evidence="13">
    <location>
        <begin position="42"/>
        <end position="52"/>
    </location>
</feature>
<dbReference type="RefSeq" id="XP_001274458.1">
    <property type="nucleotide sequence ID" value="XM_001274457.1"/>
</dbReference>
<dbReference type="PROSITE" id="PS51192">
    <property type="entry name" value="HELICASE_ATP_BIND_1"/>
    <property type="match status" value="1"/>
</dbReference>
<feature type="compositionally biased region" description="Basic and acidic residues" evidence="13">
    <location>
        <begin position="1"/>
        <end position="26"/>
    </location>
</feature>
<evidence type="ECO:0000256" key="4">
    <source>
        <dbReference type="ARBA" id="ARBA00022741"/>
    </source>
</evidence>
<feature type="region of interest" description="Disordered" evidence="13">
    <location>
        <begin position="1"/>
        <end position="52"/>
    </location>
</feature>
<dbReference type="PROSITE" id="PS00690">
    <property type="entry name" value="DEAH_ATP_HELICASE"/>
    <property type="match status" value="1"/>
</dbReference>
<dbReference type="FunFam" id="3.40.50.300:FF:000324">
    <property type="entry name" value="pre-mRNA-splicing factor ATP-dependent RNA helicase DHX15"/>
    <property type="match status" value="1"/>
</dbReference>
<dbReference type="InterPro" id="IPR048333">
    <property type="entry name" value="HA2_WH"/>
</dbReference>
<dbReference type="STRING" id="344612.A1CBB4"/>
<dbReference type="SMART" id="SM00847">
    <property type="entry name" value="HA2"/>
    <property type="match status" value="1"/>
</dbReference>
<evidence type="ECO:0000256" key="9">
    <source>
        <dbReference type="ARBA" id="ARBA00023242"/>
    </source>
</evidence>
<dbReference type="Gene3D" id="1.20.120.1080">
    <property type="match status" value="1"/>
</dbReference>
<dbReference type="InterPro" id="IPR027417">
    <property type="entry name" value="P-loop_NTPase"/>
</dbReference>
<dbReference type="Gene3D" id="3.40.50.300">
    <property type="entry name" value="P-loop containing nucleotide triphosphate hydrolases"/>
    <property type="match status" value="2"/>
</dbReference>
<keyword evidence="8" id="KW-0508">mRNA splicing</keyword>
<dbReference type="Pfam" id="PF00271">
    <property type="entry name" value="Helicase_C"/>
    <property type="match status" value="1"/>
</dbReference>
<dbReference type="GO" id="GO:0000462">
    <property type="term" value="P:maturation of SSU-rRNA from tricistronic rRNA transcript (SSU-rRNA, 5.8S rRNA, LSU-rRNA)"/>
    <property type="evidence" value="ECO:0007669"/>
    <property type="project" value="EnsemblFungi"/>
</dbReference>
<reference evidence="16 17" key="1">
    <citation type="journal article" date="2008" name="PLoS Genet.">
        <title>Genomic islands in the pathogenic filamentous fungus Aspergillus fumigatus.</title>
        <authorList>
            <person name="Fedorova N.D."/>
            <person name="Khaldi N."/>
            <person name="Joardar V.S."/>
            <person name="Maiti R."/>
            <person name="Amedeo P."/>
            <person name="Anderson M.J."/>
            <person name="Crabtree J."/>
            <person name="Silva J.C."/>
            <person name="Badger J.H."/>
            <person name="Albarraq A."/>
            <person name="Angiuoli S."/>
            <person name="Bussey H."/>
            <person name="Bowyer P."/>
            <person name="Cotty P.J."/>
            <person name="Dyer P.S."/>
            <person name="Egan A."/>
            <person name="Galens K."/>
            <person name="Fraser-Liggett C.M."/>
            <person name="Haas B.J."/>
            <person name="Inman J.M."/>
            <person name="Kent R."/>
            <person name="Lemieux S."/>
            <person name="Malavazi I."/>
            <person name="Orvis J."/>
            <person name="Roemer T."/>
            <person name="Ronning C.M."/>
            <person name="Sundaram J.P."/>
            <person name="Sutton G."/>
            <person name="Turner G."/>
            <person name="Venter J.C."/>
            <person name="White O.R."/>
            <person name="Whitty B.R."/>
            <person name="Youngman P."/>
            <person name="Wolfe K.H."/>
            <person name="Goldman G.H."/>
            <person name="Wortman J.R."/>
            <person name="Jiang B."/>
            <person name="Denning D.W."/>
            <person name="Nierman W.C."/>
        </authorList>
    </citation>
    <scope>NUCLEOTIDE SEQUENCE [LARGE SCALE GENOMIC DNA]</scope>
    <source>
        <strain evidence="17">ATCC 1007 / CBS 513.65 / DSM 816 / NCTC 3887 / NRRL 1</strain>
    </source>
</reference>
<dbReference type="InterPro" id="IPR014001">
    <property type="entry name" value="Helicase_ATP-bd"/>
</dbReference>
<dbReference type="EMBL" id="DS027049">
    <property type="protein sequence ID" value="EAW13032.1"/>
    <property type="molecule type" value="Genomic_DNA"/>
</dbReference>
<evidence type="ECO:0000256" key="7">
    <source>
        <dbReference type="ARBA" id="ARBA00022840"/>
    </source>
</evidence>
<evidence type="ECO:0000256" key="6">
    <source>
        <dbReference type="ARBA" id="ARBA00022806"/>
    </source>
</evidence>
<sequence>MVDPRSDSEERSRAKRQKMDKTETDPRNNPYLAHMYADESANGDSGSWTDGASEQRTTFAGLKRHQTTAAQVKKVEAGDINPFTGQPFSSKYFSILQTRRDLPVHAQRDEFLELYQKSQILVFVGETGSGKTTQIPQFVLYDDMPQTQRKLVACTQPRRVAAMSVAQRVAAEMDVKLGEEVGYSIRFEDMTSSKTCLKYMTDGMLLREAMHDHDLTRYSTIILDEAHERTMATDVLMGLLKEVVQRRPDLKIVIMSATLDAQKFQRYFNDAPLLAVPGRTHPVEIFYTPEPEQDYVEAAIRTVLQIHATEPDGDILLFLTGEEEIEDAARKIALEADEMVRDADAGPLKVYPLYGSLPPHMQQRIFEPAPPPRRPGGRAGRKCIISTNIAETSLTIDGIVYVVDPGFSKQKIYNPRIRVESLLVSPISKASAQQRAGRAGRTRPGKCFRLYTEGAFKKELIDQTYPEILRSNLSSTVLELKKLGIDDLVHFDLMDPPAPETLMRALEELNYLACLDDDGNLTQLGRLASEFPLDPALAVMLISSPEFYCSNEILSITALLSVPQVFVRPASQRKRADEMKNLFAHPDGDHLTLLNVYHAFKSPEAQENLKQWCHDHFLSLRSLQSADNVRMQLLRIMEREELEMISTPFEDKKYYDNIRRALCAGFFMQVAKKEAQGKSVYTTIKDNQNVLLHPSTVLSYDAEWVLYNEFVLTTKNYIRTVTAVKPEWLIDIAPTYYDVSSFPKGEIRSGLLRAAERLSRKEKMRADSGKRR</sequence>
<organism evidence="16 17">
    <name type="scientific">Aspergillus clavatus (strain ATCC 1007 / CBS 513.65 / DSM 816 / NCTC 3887 / NRRL 1 / QM 1276 / 107)</name>
    <dbReference type="NCBI Taxonomy" id="344612"/>
    <lineage>
        <taxon>Eukaryota</taxon>
        <taxon>Fungi</taxon>
        <taxon>Dikarya</taxon>
        <taxon>Ascomycota</taxon>
        <taxon>Pezizomycotina</taxon>
        <taxon>Eurotiomycetes</taxon>
        <taxon>Eurotiomycetidae</taxon>
        <taxon>Eurotiales</taxon>
        <taxon>Aspergillaceae</taxon>
        <taxon>Aspergillus</taxon>
        <taxon>Aspergillus subgen. Fumigati</taxon>
    </lineage>
</organism>
<dbReference type="InterPro" id="IPR011709">
    <property type="entry name" value="DEAD-box_helicase_OB_fold"/>
</dbReference>
<protein>
    <recommendedName>
        <fullName evidence="2">RNA helicase</fullName>
        <ecNumber evidence="2">3.6.4.13</ecNumber>
    </recommendedName>
</protein>
<comment type="catalytic activity">
    <reaction evidence="11">
        <text>ATP + H2O = ADP + phosphate + H(+)</text>
        <dbReference type="Rhea" id="RHEA:13065"/>
        <dbReference type="ChEBI" id="CHEBI:15377"/>
        <dbReference type="ChEBI" id="CHEBI:15378"/>
        <dbReference type="ChEBI" id="CHEBI:30616"/>
        <dbReference type="ChEBI" id="CHEBI:43474"/>
        <dbReference type="ChEBI" id="CHEBI:456216"/>
        <dbReference type="EC" id="3.6.4.13"/>
    </reaction>
</comment>
<keyword evidence="3" id="KW-0507">mRNA processing</keyword>
<dbReference type="Pfam" id="PF07717">
    <property type="entry name" value="OB_NTP_bind"/>
    <property type="match status" value="1"/>
</dbReference>
<dbReference type="GeneID" id="4706138"/>
<dbReference type="Proteomes" id="UP000006701">
    <property type="component" value="Unassembled WGS sequence"/>
</dbReference>
<evidence type="ECO:0000259" key="14">
    <source>
        <dbReference type="PROSITE" id="PS51192"/>
    </source>
</evidence>
<name>A1CBB4_ASPCL</name>
<dbReference type="OrthoDB" id="10253254at2759"/>
<feature type="domain" description="Helicase C-terminal" evidence="15">
    <location>
        <begin position="299"/>
        <end position="484"/>
    </location>
</feature>
<dbReference type="PANTHER" id="PTHR18934">
    <property type="entry name" value="ATP-DEPENDENT RNA HELICASE"/>
    <property type="match status" value="1"/>
</dbReference>
<gene>
    <name evidence="16" type="ORF">ACLA_014690</name>
</gene>
<dbReference type="Pfam" id="PF21010">
    <property type="entry name" value="HA2_C"/>
    <property type="match status" value="1"/>
</dbReference>
<dbReference type="VEuPathDB" id="FungiDB:ACLA_014690"/>
<dbReference type="GO" id="GO:0016787">
    <property type="term" value="F:hydrolase activity"/>
    <property type="evidence" value="ECO:0007669"/>
    <property type="project" value="UniProtKB-KW"/>
</dbReference>
<dbReference type="AlphaFoldDB" id="A1CBB4"/>
<dbReference type="eggNOG" id="KOG0925">
    <property type="taxonomic scope" value="Eukaryota"/>
</dbReference>
<dbReference type="Pfam" id="PF04408">
    <property type="entry name" value="WHD_HA2"/>
    <property type="match status" value="1"/>
</dbReference>
<dbReference type="GO" id="GO:0000390">
    <property type="term" value="P:spliceosomal complex disassembly"/>
    <property type="evidence" value="ECO:0007669"/>
    <property type="project" value="EnsemblFungi"/>
</dbReference>
<dbReference type="InterPro" id="IPR002464">
    <property type="entry name" value="DNA/RNA_helicase_DEAH_CS"/>
</dbReference>
<dbReference type="GO" id="GO:0071014">
    <property type="term" value="C:post-mRNA release spliceosomal complex"/>
    <property type="evidence" value="ECO:0007669"/>
    <property type="project" value="EnsemblFungi"/>
</dbReference>
<keyword evidence="9" id="KW-0539">Nucleus</keyword>
<keyword evidence="6 16" id="KW-0347">Helicase</keyword>
<dbReference type="GO" id="GO:0005684">
    <property type="term" value="C:U2-type spliceosomal complex"/>
    <property type="evidence" value="ECO:0007669"/>
    <property type="project" value="EnsemblFungi"/>
</dbReference>
<evidence type="ECO:0000256" key="13">
    <source>
        <dbReference type="SAM" id="MobiDB-lite"/>
    </source>
</evidence>
<dbReference type="EC" id="3.6.4.13" evidence="2"/>
<evidence type="ECO:0000313" key="17">
    <source>
        <dbReference type="Proteomes" id="UP000006701"/>
    </source>
</evidence>
<evidence type="ECO:0000256" key="8">
    <source>
        <dbReference type="ARBA" id="ARBA00023187"/>
    </source>
</evidence>
<keyword evidence="7" id="KW-0067">ATP-binding</keyword>
<dbReference type="CDD" id="cd17973">
    <property type="entry name" value="DEXHc_DHX15"/>
    <property type="match status" value="1"/>
</dbReference>
<dbReference type="GO" id="GO:0005524">
    <property type="term" value="F:ATP binding"/>
    <property type="evidence" value="ECO:0007669"/>
    <property type="project" value="UniProtKB-KW"/>
</dbReference>
<keyword evidence="5" id="KW-0378">Hydrolase</keyword>
<dbReference type="SUPFAM" id="SSF52540">
    <property type="entry name" value="P-loop containing nucleoside triphosphate hydrolases"/>
    <property type="match status" value="1"/>
</dbReference>
<dbReference type="GO" id="GO:0032040">
    <property type="term" value="C:small-subunit processome"/>
    <property type="evidence" value="ECO:0007669"/>
    <property type="project" value="EnsemblFungi"/>
</dbReference>
<dbReference type="InterPro" id="IPR044756">
    <property type="entry name" value="DHX15_DEXHc"/>
</dbReference>
<dbReference type="InterPro" id="IPR007502">
    <property type="entry name" value="Helicase-assoc_dom"/>
</dbReference>
<dbReference type="GO" id="GO:0003724">
    <property type="term" value="F:RNA helicase activity"/>
    <property type="evidence" value="ECO:0007669"/>
    <property type="project" value="UniProtKB-EC"/>
</dbReference>
<dbReference type="GO" id="GO:0000463">
    <property type="term" value="P:maturation of LSU-rRNA from tricistronic rRNA transcript (SSU-rRNA, 5.8S rRNA, LSU-rRNA)"/>
    <property type="evidence" value="ECO:0007669"/>
    <property type="project" value="EnsemblFungi"/>
</dbReference>
<dbReference type="InterPro" id="IPR001650">
    <property type="entry name" value="Helicase_C-like"/>
</dbReference>
<evidence type="ECO:0000259" key="15">
    <source>
        <dbReference type="PROSITE" id="PS51194"/>
    </source>
</evidence>
<dbReference type="KEGG" id="act:ACLA_014690"/>
<feature type="domain" description="Helicase ATP-binding" evidence="14">
    <location>
        <begin position="112"/>
        <end position="277"/>
    </location>
</feature>
<dbReference type="PANTHER" id="PTHR18934:SF109">
    <property type="entry name" value="ATP-DEPENDENT RNA HELICASE DHX15 HOMOLOG"/>
    <property type="match status" value="1"/>
</dbReference>
<dbReference type="CDD" id="cd18791">
    <property type="entry name" value="SF2_C_RHA"/>
    <property type="match status" value="1"/>
</dbReference>
<evidence type="ECO:0000256" key="12">
    <source>
        <dbReference type="ARBA" id="ARBA00055599"/>
    </source>
</evidence>
<dbReference type="GO" id="GO:0000466">
    <property type="term" value="P:maturation of 5.8S rRNA from tricistronic rRNA transcript (SSU-rRNA, 5.8S rRNA, LSU-rRNA)"/>
    <property type="evidence" value="ECO:0007669"/>
    <property type="project" value="EnsemblFungi"/>
</dbReference>
<dbReference type="InterPro" id="IPR011545">
    <property type="entry name" value="DEAD/DEAH_box_helicase_dom"/>
</dbReference>
<dbReference type="SMART" id="SM00487">
    <property type="entry name" value="DEXDc"/>
    <property type="match status" value="1"/>
</dbReference>
<dbReference type="Pfam" id="PF00270">
    <property type="entry name" value="DEAD"/>
    <property type="match status" value="1"/>
</dbReference>
<evidence type="ECO:0000256" key="10">
    <source>
        <dbReference type="ARBA" id="ARBA00024333"/>
    </source>
</evidence>
<accession>A1CBB4</accession>